<evidence type="ECO:0000256" key="10">
    <source>
        <dbReference type="ARBA" id="ARBA00022692"/>
    </source>
</evidence>
<dbReference type="GO" id="GO:0005789">
    <property type="term" value="C:endoplasmic reticulum membrane"/>
    <property type="evidence" value="ECO:0007669"/>
    <property type="project" value="UniProtKB-SubCell"/>
</dbReference>
<evidence type="ECO:0000313" key="35">
    <source>
        <dbReference type="EMBL" id="VAV92859.1"/>
    </source>
</evidence>
<comment type="catalytic activity">
    <reaction evidence="25">
        <text>heptan-2-one + NADPH + O2 + H(+) = pentyl acetate + NADP(+) + H2O</text>
        <dbReference type="Rhea" id="RHEA:54836"/>
        <dbReference type="ChEBI" id="CHEBI:5672"/>
        <dbReference type="ChEBI" id="CHEBI:15377"/>
        <dbReference type="ChEBI" id="CHEBI:15378"/>
        <dbReference type="ChEBI" id="CHEBI:15379"/>
        <dbReference type="ChEBI" id="CHEBI:57783"/>
        <dbReference type="ChEBI" id="CHEBI:58349"/>
        <dbReference type="ChEBI" id="CHEBI:87362"/>
    </reaction>
    <physiologicalReaction direction="left-to-right" evidence="25">
        <dbReference type="Rhea" id="RHEA:54837"/>
    </physiologicalReaction>
</comment>
<evidence type="ECO:0000256" key="1">
    <source>
        <dbReference type="ARBA" id="ARBA00001974"/>
    </source>
</evidence>
<dbReference type="InterPro" id="IPR002257">
    <property type="entry name" value="Flavin_mOase_5"/>
</dbReference>
<organism evidence="35">
    <name type="scientific">hydrothermal vent metagenome</name>
    <dbReference type="NCBI Taxonomy" id="652676"/>
    <lineage>
        <taxon>unclassified sequences</taxon>
        <taxon>metagenomes</taxon>
        <taxon>ecological metagenomes</taxon>
    </lineage>
</organism>
<dbReference type="InterPro" id="IPR020946">
    <property type="entry name" value="Flavin_mOase-like"/>
</dbReference>
<evidence type="ECO:0000256" key="31">
    <source>
        <dbReference type="ARBA" id="ARBA00048990"/>
    </source>
</evidence>
<dbReference type="GO" id="GO:0004499">
    <property type="term" value="F:N,N-dimethylaniline monooxygenase activity"/>
    <property type="evidence" value="ECO:0007669"/>
    <property type="project" value="InterPro"/>
</dbReference>
<dbReference type="InterPro" id="IPR036188">
    <property type="entry name" value="FAD/NAD-bd_sf"/>
</dbReference>
<accession>A0A3B0RLP0</accession>
<keyword evidence="12" id="KW-0274">FAD</keyword>
<evidence type="ECO:0000256" key="18">
    <source>
        <dbReference type="ARBA" id="ARBA00023098"/>
    </source>
</evidence>
<dbReference type="FunFam" id="3.50.50.60:FF:000159">
    <property type="entry name" value="Dimethylaniline monooxygenase [N-oxide-forming]"/>
    <property type="match status" value="1"/>
</dbReference>
<evidence type="ECO:0000256" key="30">
    <source>
        <dbReference type="ARBA" id="ARBA00048989"/>
    </source>
</evidence>
<dbReference type="EMBL" id="UOEI01000085">
    <property type="protein sequence ID" value="VAV92859.1"/>
    <property type="molecule type" value="Genomic_DNA"/>
</dbReference>
<evidence type="ECO:0000256" key="15">
    <source>
        <dbReference type="ARBA" id="ARBA00022989"/>
    </source>
</evidence>
<keyword evidence="7" id="KW-0488">Methylation</keyword>
<comment type="function">
    <text evidence="23">Acts as a Baeyer-Villiger monooxygenase on a broad range of substrates. Catalyzes the insertion of an oxygen atom into a carbon-carbon bond adjacent to a carbonyl, which converts ketones to esters. Active on diverse carbonyl compounds, whereas soft nucleophiles are mostly non- or poorly reactive. In contrast with other forms of FMO it is non- or poorly active on 'classical' substrates such as drugs, pesticides, and dietary components containing soft nucleophilic heteroatoms. Able to oxidize drug molecules bearing a carbonyl group on an aliphatic chain, such as nabumetone and pentoxifylline. Also, in the absence of substrates, shows slow but yet significant NADPH oxidase activity. Acts as a positive modulator of cholesterol biosynthesis as well as glucose homeostasis, promoting metabolic aging via pleiotropic effects.</text>
</comment>
<evidence type="ECO:0000256" key="32">
    <source>
        <dbReference type="ARBA" id="ARBA00049443"/>
    </source>
</evidence>
<comment type="catalytic activity">
    <reaction evidence="24">
        <text>hexan-3-one + NADPH + O2 + H(+) = propyl propanoate + NADP(+) + H2O</text>
        <dbReference type="Rhea" id="RHEA:54848"/>
        <dbReference type="ChEBI" id="CHEBI:15377"/>
        <dbReference type="ChEBI" id="CHEBI:15378"/>
        <dbReference type="ChEBI" id="CHEBI:15379"/>
        <dbReference type="ChEBI" id="CHEBI:57783"/>
        <dbReference type="ChEBI" id="CHEBI:58349"/>
        <dbReference type="ChEBI" id="CHEBI:89828"/>
        <dbReference type="ChEBI" id="CHEBI:89891"/>
    </reaction>
    <physiologicalReaction direction="left-to-right" evidence="24">
        <dbReference type="Rhea" id="RHEA:54849"/>
    </physiologicalReaction>
</comment>
<dbReference type="GO" id="GO:0006629">
    <property type="term" value="P:lipid metabolic process"/>
    <property type="evidence" value="ECO:0007669"/>
    <property type="project" value="UniProtKB-KW"/>
</dbReference>
<keyword evidence="19" id="KW-0472">Membrane</keyword>
<feature type="region of interest" description="Disordered" evidence="34">
    <location>
        <begin position="1"/>
        <end position="21"/>
    </location>
</feature>
<dbReference type="Gene3D" id="3.50.50.60">
    <property type="entry name" value="FAD/NAD(P)-binding domain"/>
    <property type="match status" value="1"/>
</dbReference>
<evidence type="ECO:0000256" key="17">
    <source>
        <dbReference type="ARBA" id="ARBA00023033"/>
    </source>
</evidence>
<comment type="subcellular location">
    <subcellularLocation>
        <location evidence="2">Endoplasmic reticulum membrane</location>
        <topology evidence="2">Single-pass membrane protein</topology>
    </subcellularLocation>
    <subcellularLocation>
        <location evidence="3">Microsome membrane</location>
    </subcellularLocation>
</comment>
<keyword evidence="8" id="KW-0597">Phosphoprotein</keyword>
<evidence type="ECO:0000256" key="11">
    <source>
        <dbReference type="ARBA" id="ARBA00022824"/>
    </source>
</evidence>
<evidence type="ECO:0000256" key="14">
    <source>
        <dbReference type="ARBA" id="ARBA00022857"/>
    </source>
</evidence>
<keyword evidence="16" id="KW-0560">Oxidoreductase</keyword>
<evidence type="ECO:0000256" key="20">
    <source>
        <dbReference type="ARBA" id="ARBA00029728"/>
    </source>
</evidence>
<comment type="catalytic activity">
    <reaction evidence="32">
        <text>N,N-dimethylaniline + NADPH + O2 + H(+) = N,N-dimethylaniline N-oxide + NADP(+) + H2O</text>
        <dbReference type="Rhea" id="RHEA:24468"/>
        <dbReference type="ChEBI" id="CHEBI:15377"/>
        <dbReference type="ChEBI" id="CHEBI:15378"/>
        <dbReference type="ChEBI" id="CHEBI:15379"/>
        <dbReference type="ChEBI" id="CHEBI:16269"/>
        <dbReference type="ChEBI" id="CHEBI:17735"/>
        <dbReference type="ChEBI" id="CHEBI:57783"/>
        <dbReference type="ChEBI" id="CHEBI:58349"/>
        <dbReference type="EC" id="1.14.13.8"/>
    </reaction>
    <physiologicalReaction direction="left-to-right" evidence="32">
        <dbReference type="Rhea" id="RHEA:24469"/>
    </physiologicalReaction>
</comment>
<evidence type="ECO:0000256" key="27">
    <source>
        <dbReference type="ARBA" id="ARBA00047864"/>
    </source>
</evidence>
<keyword evidence="13" id="KW-0492">Microsome</keyword>
<comment type="catalytic activity">
    <reaction evidence="26">
        <text>sulcatone + NADPH + O2 + H(+) = 4-methylpent-3-en-1-yl acetate + NADP(+) + H2O</text>
        <dbReference type="Rhea" id="RHEA:54864"/>
        <dbReference type="ChEBI" id="CHEBI:15377"/>
        <dbReference type="ChEBI" id="CHEBI:15378"/>
        <dbReference type="ChEBI" id="CHEBI:15379"/>
        <dbReference type="ChEBI" id="CHEBI:16310"/>
        <dbReference type="ChEBI" id="CHEBI:57783"/>
        <dbReference type="ChEBI" id="CHEBI:58349"/>
        <dbReference type="ChEBI" id="CHEBI:138373"/>
    </reaction>
    <physiologicalReaction direction="left-to-right" evidence="26">
        <dbReference type="Rhea" id="RHEA:54865"/>
    </physiologicalReaction>
</comment>
<keyword evidence="11" id="KW-0256">Endoplasmic reticulum</keyword>
<proteinExistence type="inferred from homology"/>
<comment type="cofactor">
    <cofactor evidence="1">
        <name>FAD</name>
        <dbReference type="ChEBI" id="CHEBI:57692"/>
    </cofactor>
</comment>
<dbReference type="Pfam" id="PF00743">
    <property type="entry name" value="FMO-like"/>
    <property type="match status" value="1"/>
</dbReference>
<evidence type="ECO:0000256" key="5">
    <source>
        <dbReference type="ARBA" id="ARBA00012698"/>
    </source>
</evidence>
<evidence type="ECO:0000256" key="33">
    <source>
        <dbReference type="ARBA" id="ARBA00049475"/>
    </source>
</evidence>
<comment type="catalytic activity">
    <reaction evidence="31">
        <text>heptan-4-one + NADPH + O2 + H(+) = propyl butanoate + NADP(+) + H2O</text>
        <dbReference type="Rhea" id="RHEA:54852"/>
        <dbReference type="ChEBI" id="CHEBI:15377"/>
        <dbReference type="ChEBI" id="CHEBI:15378"/>
        <dbReference type="ChEBI" id="CHEBI:15379"/>
        <dbReference type="ChEBI" id="CHEBI:57783"/>
        <dbReference type="ChEBI" id="CHEBI:58349"/>
        <dbReference type="ChEBI" id="CHEBI:89484"/>
        <dbReference type="ChEBI" id="CHEBI:89719"/>
    </reaction>
    <physiologicalReaction direction="left-to-right" evidence="31">
        <dbReference type="Rhea" id="RHEA:54853"/>
    </physiologicalReaction>
</comment>
<evidence type="ECO:0000256" key="2">
    <source>
        <dbReference type="ARBA" id="ARBA00004389"/>
    </source>
</evidence>
<keyword evidence="17" id="KW-0503">Monooxygenase</keyword>
<evidence type="ECO:0000256" key="29">
    <source>
        <dbReference type="ARBA" id="ARBA00048459"/>
    </source>
</evidence>
<keyword evidence="14" id="KW-0521">NADP</keyword>
<dbReference type="PRINTS" id="PR01125">
    <property type="entry name" value="FMOXYGENASE5"/>
</dbReference>
<gene>
    <name evidence="35" type="ORF">MNBD_ACTINO01-2272</name>
</gene>
<comment type="similarity">
    <text evidence="4">Belongs to the FMO family.</text>
</comment>
<evidence type="ECO:0000256" key="25">
    <source>
        <dbReference type="ARBA" id="ARBA00047574"/>
    </source>
</evidence>
<dbReference type="PANTHER" id="PTHR23023">
    <property type="entry name" value="DIMETHYLANILINE MONOOXYGENASE"/>
    <property type="match status" value="1"/>
</dbReference>
<keyword evidence="9" id="KW-0285">Flavoprotein</keyword>
<dbReference type="InterPro" id="IPR000960">
    <property type="entry name" value="Flavin_mOase"/>
</dbReference>
<evidence type="ECO:0000256" key="16">
    <source>
        <dbReference type="ARBA" id="ARBA00023002"/>
    </source>
</evidence>
<name>A0A3B0RLP0_9ZZZZ</name>
<evidence type="ECO:0000256" key="3">
    <source>
        <dbReference type="ARBA" id="ARBA00004524"/>
    </source>
</evidence>
<dbReference type="PIRSF" id="PIRSF000332">
    <property type="entry name" value="FMO"/>
    <property type="match status" value="1"/>
</dbReference>
<comment type="catalytic activity">
    <reaction evidence="33">
        <text>octan-3-one + NADPH + O2 + H(+) = pentyl propanoate + NADP(+) + H2O</text>
        <dbReference type="Rhea" id="RHEA:54840"/>
        <dbReference type="ChEBI" id="CHEBI:15377"/>
        <dbReference type="ChEBI" id="CHEBI:15378"/>
        <dbReference type="ChEBI" id="CHEBI:15379"/>
        <dbReference type="ChEBI" id="CHEBI:57783"/>
        <dbReference type="ChEBI" id="CHEBI:58349"/>
        <dbReference type="ChEBI" id="CHEBI:80946"/>
        <dbReference type="ChEBI" id="CHEBI:87373"/>
    </reaction>
    <physiologicalReaction direction="left-to-right" evidence="33">
        <dbReference type="Rhea" id="RHEA:54841"/>
    </physiologicalReaction>
</comment>
<evidence type="ECO:0000256" key="7">
    <source>
        <dbReference type="ARBA" id="ARBA00022481"/>
    </source>
</evidence>
<dbReference type="GO" id="GO:0050661">
    <property type="term" value="F:NADP binding"/>
    <property type="evidence" value="ECO:0007669"/>
    <property type="project" value="InterPro"/>
</dbReference>
<comment type="catalytic activity">
    <reaction evidence="30">
        <text>(2E)-geranial + NADPH + O2 + H(+) = (1E)-2,6-dimethylhepta-1,5-dien-1-yl formate + NADP(+) + H2O</text>
        <dbReference type="Rhea" id="RHEA:54860"/>
        <dbReference type="ChEBI" id="CHEBI:15377"/>
        <dbReference type="ChEBI" id="CHEBI:15378"/>
        <dbReference type="ChEBI" id="CHEBI:15379"/>
        <dbReference type="ChEBI" id="CHEBI:16980"/>
        <dbReference type="ChEBI" id="CHEBI:57783"/>
        <dbReference type="ChEBI" id="CHEBI:58349"/>
        <dbReference type="ChEBI" id="CHEBI:138375"/>
    </reaction>
    <physiologicalReaction direction="left-to-right" evidence="30">
        <dbReference type="Rhea" id="RHEA:54861"/>
    </physiologicalReaction>
</comment>
<evidence type="ECO:0000256" key="19">
    <source>
        <dbReference type="ARBA" id="ARBA00023136"/>
    </source>
</evidence>
<comment type="catalytic activity">
    <reaction evidence="28">
        <text>hexan-3-one + NADPH + O2 + H(+) = ethyl butanoate + NADP(+) + H2O</text>
        <dbReference type="Rhea" id="RHEA:54844"/>
        <dbReference type="ChEBI" id="CHEBI:15377"/>
        <dbReference type="ChEBI" id="CHEBI:15378"/>
        <dbReference type="ChEBI" id="CHEBI:15379"/>
        <dbReference type="ChEBI" id="CHEBI:57783"/>
        <dbReference type="ChEBI" id="CHEBI:58349"/>
        <dbReference type="ChEBI" id="CHEBI:88764"/>
        <dbReference type="ChEBI" id="CHEBI:89891"/>
    </reaction>
    <physiologicalReaction direction="left-to-right" evidence="28">
        <dbReference type="Rhea" id="RHEA:54845"/>
    </physiologicalReaction>
</comment>
<comment type="catalytic activity">
    <reaction evidence="27">
        <text>NADPH + O2 + H(+) = H2O2 + NADP(+)</text>
        <dbReference type="Rhea" id="RHEA:11260"/>
        <dbReference type="ChEBI" id="CHEBI:15378"/>
        <dbReference type="ChEBI" id="CHEBI:15379"/>
        <dbReference type="ChEBI" id="CHEBI:16240"/>
        <dbReference type="ChEBI" id="CHEBI:57783"/>
        <dbReference type="ChEBI" id="CHEBI:58349"/>
        <dbReference type="EC" id="1.6.3.1"/>
    </reaction>
    <physiologicalReaction direction="left-to-right" evidence="27">
        <dbReference type="Rhea" id="RHEA:11261"/>
    </physiologicalReaction>
</comment>
<evidence type="ECO:0000256" key="21">
    <source>
        <dbReference type="ARBA" id="ARBA00033213"/>
    </source>
</evidence>
<dbReference type="PRINTS" id="PR00370">
    <property type="entry name" value="FMOXYGENASE"/>
</dbReference>
<dbReference type="EC" id="1.6.3.1" evidence="5"/>
<evidence type="ECO:0000256" key="13">
    <source>
        <dbReference type="ARBA" id="ARBA00022848"/>
    </source>
</evidence>
<evidence type="ECO:0000256" key="22">
    <source>
        <dbReference type="ARBA" id="ARBA00033301"/>
    </source>
</evidence>
<evidence type="ECO:0000256" key="12">
    <source>
        <dbReference type="ARBA" id="ARBA00022827"/>
    </source>
</evidence>
<evidence type="ECO:0000256" key="24">
    <source>
        <dbReference type="ARBA" id="ARBA00047426"/>
    </source>
</evidence>
<dbReference type="AlphaFoldDB" id="A0A3B0RLP0"/>
<evidence type="ECO:0000256" key="23">
    <source>
        <dbReference type="ARBA" id="ARBA00045722"/>
    </source>
</evidence>
<reference evidence="35" key="1">
    <citation type="submission" date="2018-06" db="EMBL/GenBank/DDBJ databases">
        <authorList>
            <person name="Zhirakovskaya E."/>
        </authorList>
    </citation>
    <scope>NUCLEOTIDE SEQUENCE</scope>
</reference>
<evidence type="ECO:0000256" key="26">
    <source>
        <dbReference type="ARBA" id="ARBA00047855"/>
    </source>
</evidence>
<protein>
    <recommendedName>
        <fullName evidence="6">Flavin-containing monooxygenase 5</fullName>
        <ecNumber evidence="5">1.6.3.1</ecNumber>
    </recommendedName>
    <alternativeName>
        <fullName evidence="22">Dimethylaniline monooxygenase [N-oxide-forming] 5</fullName>
    </alternativeName>
    <alternativeName>
        <fullName evidence="20">Dimethylaniline oxidase 5</fullName>
    </alternativeName>
    <alternativeName>
        <fullName evidence="21">NADPH oxidase</fullName>
    </alternativeName>
</protein>
<dbReference type="InterPro" id="IPR050346">
    <property type="entry name" value="FMO-like"/>
</dbReference>
<comment type="catalytic activity">
    <reaction evidence="29">
        <text>octan-3-one + NADPH + O2 + H(+) = ethyl hexanoate + NADP(+) + H2O</text>
        <dbReference type="Rhea" id="RHEA:54856"/>
        <dbReference type="ChEBI" id="CHEBI:15377"/>
        <dbReference type="ChEBI" id="CHEBI:15378"/>
        <dbReference type="ChEBI" id="CHEBI:15379"/>
        <dbReference type="ChEBI" id="CHEBI:57783"/>
        <dbReference type="ChEBI" id="CHEBI:58349"/>
        <dbReference type="ChEBI" id="CHEBI:80946"/>
        <dbReference type="ChEBI" id="CHEBI:86055"/>
    </reaction>
    <physiologicalReaction direction="left-to-right" evidence="29">
        <dbReference type="Rhea" id="RHEA:54857"/>
    </physiologicalReaction>
</comment>
<evidence type="ECO:0000256" key="6">
    <source>
        <dbReference type="ARBA" id="ARBA00019213"/>
    </source>
</evidence>
<feature type="compositionally biased region" description="Basic and acidic residues" evidence="34">
    <location>
        <begin position="1"/>
        <end position="12"/>
    </location>
</feature>
<evidence type="ECO:0000256" key="8">
    <source>
        <dbReference type="ARBA" id="ARBA00022553"/>
    </source>
</evidence>
<keyword evidence="18" id="KW-0443">Lipid metabolism</keyword>
<dbReference type="GO" id="GO:0050660">
    <property type="term" value="F:flavin adenine dinucleotide binding"/>
    <property type="evidence" value="ECO:0007669"/>
    <property type="project" value="InterPro"/>
</dbReference>
<dbReference type="SUPFAM" id="SSF51905">
    <property type="entry name" value="FAD/NAD(P)-binding domain"/>
    <property type="match status" value="2"/>
</dbReference>
<evidence type="ECO:0000256" key="4">
    <source>
        <dbReference type="ARBA" id="ARBA00009183"/>
    </source>
</evidence>
<keyword evidence="15" id="KW-1133">Transmembrane helix</keyword>
<keyword evidence="10" id="KW-0812">Transmembrane</keyword>
<dbReference type="GO" id="GO:0016174">
    <property type="term" value="F:NAD(P)H oxidase H2O2-forming activity"/>
    <property type="evidence" value="ECO:0007669"/>
    <property type="project" value="UniProtKB-EC"/>
</dbReference>
<evidence type="ECO:0000256" key="34">
    <source>
        <dbReference type="SAM" id="MobiDB-lite"/>
    </source>
</evidence>
<sequence>MTSRKDGPPDRRAKSKMSGNMSGMNQQLPVCVIGAGVSGLTSIKQLRDRGIDVVCFETGSDVGGIWRYDNDSGRSPAYASLHIDTSKERFAYADHPVPRKWPTYLHHTQVLEYLESYTDRFAVRDAIRFRHEVTAVLPEDGGWRVEVRDLDTDEVTSDLFRAVVVASGHHWDPNIPEQSGSFSGEIMHARSYRTPDRFIGKDVVVVGLGNTGADIACELSWHAASVTISTRSGAHILPRYILGRPLDRISTRASSRLPLVVQRLAYQALLRIARGSQEAYGVPTPDAPLLSQHPTVSQDLLGLVKDGQIVVKGDVSRFADNEVVFANGDSVSADVIIYATGYTITFPFFDESVFVVRDNRVDLYKMVVPVDTEGLYFVGLIQPVGAMPPLVEQQARWVAQLLDGALLPSSGEMRAEVVVDRYTRQKQYLERPRHTIQVDYWPYLDQMRALCDANDAQRSGE</sequence>
<evidence type="ECO:0000256" key="28">
    <source>
        <dbReference type="ARBA" id="ARBA00047977"/>
    </source>
</evidence>
<evidence type="ECO:0000256" key="9">
    <source>
        <dbReference type="ARBA" id="ARBA00022630"/>
    </source>
</evidence>